<feature type="compositionally biased region" description="Polar residues" evidence="1">
    <location>
        <begin position="2374"/>
        <end position="2383"/>
    </location>
</feature>
<dbReference type="PANTHER" id="PTHR34819:SF5">
    <property type="entry name" value="CONSERVED REPEAT DOMAIN PROTEIN"/>
    <property type="match status" value="1"/>
</dbReference>
<dbReference type="EMBL" id="JAGYPE010000002">
    <property type="protein sequence ID" value="MBS4181628.1"/>
    <property type="molecule type" value="Genomic_DNA"/>
</dbReference>
<feature type="transmembrane region" description="Helical" evidence="2">
    <location>
        <begin position="2819"/>
        <end position="2846"/>
    </location>
</feature>
<feature type="domain" description="DUF11" evidence="3">
    <location>
        <begin position="1741"/>
        <end position="1867"/>
    </location>
</feature>
<evidence type="ECO:0000256" key="2">
    <source>
        <dbReference type="SAM" id="Phobius"/>
    </source>
</evidence>
<dbReference type="NCBIfam" id="TIGR01451">
    <property type="entry name" value="B_ant_repeat"/>
    <property type="match status" value="6"/>
</dbReference>
<protein>
    <submittedName>
        <fullName evidence="4">DUF11 domain-containing protein</fullName>
    </submittedName>
</protein>
<evidence type="ECO:0000256" key="1">
    <source>
        <dbReference type="SAM" id="MobiDB-lite"/>
    </source>
</evidence>
<feature type="region of interest" description="Disordered" evidence="1">
    <location>
        <begin position="334"/>
        <end position="380"/>
    </location>
</feature>
<feature type="compositionally biased region" description="Polar residues" evidence="1">
    <location>
        <begin position="355"/>
        <end position="380"/>
    </location>
</feature>
<feature type="domain" description="DUF11" evidence="3">
    <location>
        <begin position="1127"/>
        <end position="1254"/>
    </location>
</feature>
<keyword evidence="2" id="KW-1133">Transmembrane helix</keyword>
<feature type="compositionally biased region" description="Low complexity" evidence="1">
    <location>
        <begin position="1415"/>
        <end position="1431"/>
    </location>
</feature>
<feature type="compositionally biased region" description="Low complexity" evidence="1">
    <location>
        <begin position="1286"/>
        <end position="1297"/>
    </location>
</feature>
<dbReference type="InterPro" id="IPR047589">
    <property type="entry name" value="DUF11_rpt"/>
</dbReference>
<reference evidence="4" key="1">
    <citation type="submission" date="2021-05" db="EMBL/GenBank/DDBJ databases">
        <title>Novel Bacillus species.</title>
        <authorList>
            <person name="Liu G."/>
        </authorList>
    </citation>
    <scope>NUCLEOTIDE SEQUENCE</scope>
    <source>
        <strain evidence="4">FJAT-50051</strain>
    </source>
</reference>
<feature type="region of interest" description="Disordered" evidence="1">
    <location>
        <begin position="1412"/>
        <end position="1431"/>
    </location>
</feature>
<organism evidence="4">
    <name type="scientific">Neobacillus citreus</name>
    <dbReference type="NCBI Taxonomy" id="2833578"/>
    <lineage>
        <taxon>Bacteria</taxon>
        <taxon>Bacillati</taxon>
        <taxon>Bacillota</taxon>
        <taxon>Bacilli</taxon>
        <taxon>Bacillales</taxon>
        <taxon>Bacillaceae</taxon>
        <taxon>Neobacillus</taxon>
    </lineage>
</organism>
<feature type="compositionally biased region" description="Low complexity" evidence="1">
    <location>
        <begin position="339"/>
        <end position="348"/>
    </location>
</feature>
<feature type="region of interest" description="Disordered" evidence="1">
    <location>
        <begin position="2782"/>
        <end position="2810"/>
    </location>
</feature>
<dbReference type="Gene3D" id="2.60.40.10">
    <property type="entry name" value="Immunoglobulins"/>
    <property type="match status" value="2"/>
</dbReference>
<gene>
    <name evidence="4" type="ORF">KHB02_09540</name>
</gene>
<proteinExistence type="predicted"/>
<feature type="compositionally biased region" description="Polar residues" evidence="1">
    <location>
        <begin position="2116"/>
        <end position="2126"/>
    </location>
</feature>
<feature type="region of interest" description="Disordered" evidence="1">
    <location>
        <begin position="558"/>
        <end position="578"/>
    </location>
</feature>
<dbReference type="InterPro" id="IPR026466">
    <property type="entry name" value="Fim_isopep_form_D2_dom"/>
</dbReference>
<evidence type="ECO:0000259" key="3">
    <source>
        <dbReference type="Pfam" id="PF01345"/>
    </source>
</evidence>
<feature type="domain" description="DUF11" evidence="3">
    <location>
        <begin position="783"/>
        <end position="904"/>
    </location>
</feature>
<dbReference type="InterPro" id="IPR051172">
    <property type="entry name" value="Chlamydia_OmcB"/>
</dbReference>
<feature type="domain" description="DUF11" evidence="3">
    <location>
        <begin position="2422"/>
        <end position="2524"/>
    </location>
</feature>
<keyword evidence="2" id="KW-0812">Transmembrane</keyword>
<feature type="region of interest" description="Disordered" evidence="1">
    <location>
        <begin position="2371"/>
        <end position="2398"/>
    </location>
</feature>
<feature type="domain" description="DUF11" evidence="3">
    <location>
        <begin position="1874"/>
        <end position="2007"/>
    </location>
</feature>
<sequence length="2853" mass="289219">MRPTLLSSRPRALAMLVVTTLLAGLLAVVAFAQPVAAAASAMTVAVKADGSVLNGDQASVTITASNPASAATPLYNLGYSYVLPAGVSYVAGSAGKQTGDPVVTTRTAEQGGGTLLVWSNISDLVVGDAKSITFQVQSTDAAFPVGSSFTGTAQVAASSDARNVPTFDATGAPATKFTDSATSEVASTAVSALKITKDEPSSEHELVRGVHQRPTVYTLTVTNTQQDATNGVTVTDYLPAGLEYLQCGAVEHTTSGPEYDGAPALDRTTVAASALTDCVTPVSVETVRGAPGLSDTAVYTKVTWSLGDLAKGAERTIQYVAAVPLRENTLDFSGQPGKAATAAQPSAASLGQGANLDNNNGASTRQDTGGETSNGQGQTNTAVATGAYQGRDDAGTIGSTQTAQTKLTVEAMDLAVAKTASVGTFTAGQQVRYTLTVRTSEYDSSHDITLQDVLGDGLCPVFPAGTPTTGTLPADCDPAKVPSMAGDATGATITGVDYDAATGRFTVHFSLADQAEGSAPATIGYSALMRTAYSSRLNGGPTAAGDDFTNTVTMAGTSTGVHGDTDERAVRDDSSVTITSGEPEIEKKVLPVGQSAGVTDASSCAEPSRTGSYTTDAPGAFSLGDVVCFQLAVTFPAGVQSRNATITDMLPVGTSAAGTTWQEGRDWAWGTSDVPRSDVALKRSDERTATFTVGQSIDRTGSTYVDADAAKRTLLLYVAATIDTAGASTDAVDIVDNLMKFAQQNTAGTVTSLRSAAGYDVAGAPTATLAKDIVATGPSASALTADVNPRTTTEGRALQYRLTVGNDPAEGSDRAISGVTVWDALPAGITCDDVEETSLTNDGRCVDAPDGVPTKYQGRDYITWTLPEIAAGESVALTYVLDVPENAYVGTAYRNDASVTRFTTATNSGATTTWIPETGPDSVFQGAAGDGEGTAPNADAQRSIAIPSATVDKTATPTTAVPGQRVGYTYSVTVPAGTTVGKGSLVDPLAGISGLATTDDTTWELTLPGGASATTDAGPSTPDATVEYAPSAQTFTLTGTNDTANGPGAVLFPTTFDNTGTTDLVFSVTVRDLVATAGTGVHRKDDQQPIADVPLRNTATFSSTDARTDRVTTASDDATVTVQAPNVVVTKTDDRAGRPVSGGETITYTLTARNSSTTTTARSVIVADCFPDTLVFGTSTAGVIDPVPSAVADLAQCGSGTTLHAWTVGELAPGASAVVTVTGTLAAQAPAGRTYSNTARAISSSLVTDYRDTDSTYVQVASAKDDIAVASPTITKQLTAPNWDATTGVSTTPSRTTNPANTTAVPVRPGDSAVYTITATVPAKVALYAPTVTDSLPSGMRADVQGIRAVWNDGSDAAVSTGPSTATSLTLTFPDVASAAAARTLTITVPVTLVTTATAGSNQSNTAKLTWDRNSTTSTTRDTTSVSPANPANATVVAPALTITKAALVGGAAAAKVEPGTDYQYRVVVENTGTAPAYDVAVTDCVPKGVVVTGTDQTATLDTAAAGCSGTKIAWTARTIAAKAKVTLTYPARLAADGELTGGSLTNTAATGTYSSLPNAADGSDAGRQYASRSASATVTPSFPKVDVTKTIGAGLAYVGQESSFTVRFQNTGGRATKVEAIDTLPANWTYTANSARASVNGGTATAVEPSISGRTLTWTDLGALPANGTLVVTYRATPTSAATDDPGRGTAVLHTNSVTSTVTDPSTGTSYDGGNGKFVTYEGSTTKTAATASATIAAADLAVDKRATEQPVVAGSTTDAAWTVRVTNTGDDTARGTTVIESPDLPAGASVTFSGSGWVCTPTGDTWSCANPATVAKGSSFPDLVIALTLPANAPLAAVVNTATIRQATGQTFDPNPANNEGSASVTPVAVADLAITKTANTATGDVRAGTEISWGLSVENRKDASVGSASDAHGTVTVTDRVPETVRDVRVTASTDSGWTCRVDGQDVTCERDGLASGVTVGGITVSGTVRSDVRTGTDVVNRATVGVDRSTTDPVSGNDEDETTTAVDDTTMLSITKQFDGELVAGEDAAWRITVRNTGTADAREVVVRDSLESGTALVDGAYRADGWTCTGSTTVECVLDGTLAAGSDTEIVLPVTTPSSLTGDLHNEASVAWTNRPTGTPDQTDEASSAAAGQTVGLRVQKVPGAESVDAGRDLSYTITVSNPSGPSDLPAGDTDTPSIRVVDQLPTGLDYVGISDASAAHWTVESTTGGTIVLTSTDALAKGATAVPIVLAVRVPADHVPGTTTNHVEATPKTALGDAAEADADVDVTTHADLSVTKQRTSAATADAGTRVTYDVTVHNDGPSDAQRVTWQDTAPAGMTVTAVTTDDAGWEQRADDPTTWTTGTLPSGATGTFHVTAAIASGTPAGTLRNTASVSSATDDTDPTNDTAGDDVGVTTHATLTVTKTPVAEAGSTERAKRVTAGAEQVWLVQVRNEGPSDEQPTTTVTDVLPDGLTFVGATSTGSAWTCDGTSDPGAVVCDLSSTIVAGDDAPALWITTKVASGYTASEIVNQARITGQGTTPTPGTTGEATSPLEVDEDANVQITIDHDGTAVIGQDLPETVQVRNAGLSDARAVTATYTLPKGLTYVSTEADPAWTVTGVTRNADGSTTVSFALAGTLPAGALAPVITVHQTPTAEAYPGVRPSATVATETTETTLADNQADDALAVDPAASLSITKTHLGTLVRGKTVGYTITVRNDGPTEDPGPVVVTDRLPEGLSLVSVNDGEAATCTTGTTVTCTLSGALAVDAAVTFQVTAKVAEDAPDRITNVAEVTSPTTQVTPVGPGSDTADPIDPTRAADPAPVHAAPAAEDELAFTGAAGLGIGLLIAVLAMTLGGVLLVTRRRRRA</sequence>
<feature type="compositionally biased region" description="Basic and acidic residues" evidence="1">
    <location>
        <begin position="563"/>
        <end position="574"/>
    </location>
</feature>
<feature type="domain" description="DUF11" evidence="3">
    <location>
        <begin position="413"/>
        <end position="489"/>
    </location>
</feature>
<name>A0A942Y8V8_9BACI</name>
<feature type="domain" description="DUF11" evidence="3">
    <location>
        <begin position="2278"/>
        <end position="2394"/>
    </location>
</feature>
<feature type="region of interest" description="Disordered" evidence="1">
    <location>
        <begin position="2116"/>
        <end position="2138"/>
    </location>
</feature>
<feature type="domain" description="DUF11" evidence="3">
    <location>
        <begin position="2549"/>
        <end position="2668"/>
    </location>
</feature>
<dbReference type="InterPro" id="IPR013783">
    <property type="entry name" value="Ig-like_fold"/>
</dbReference>
<feature type="domain" description="DUF11" evidence="3">
    <location>
        <begin position="2679"/>
        <end position="2782"/>
    </location>
</feature>
<dbReference type="InterPro" id="IPR001434">
    <property type="entry name" value="OmcB-like_DUF11"/>
</dbReference>
<accession>A0A942Y8V8</accession>
<feature type="region of interest" description="Disordered" evidence="1">
    <location>
        <begin position="1284"/>
        <end position="1303"/>
    </location>
</feature>
<dbReference type="PANTHER" id="PTHR34819">
    <property type="entry name" value="LARGE CYSTEINE-RICH PERIPLASMIC PROTEIN OMCB"/>
    <property type="match status" value="1"/>
</dbReference>
<keyword evidence="2" id="KW-0472">Membrane</keyword>
<feature type="domain" description="DUF11" evidence="3">
    <location>
        <begin position="2016"/>
        <end position="2134"/>
    </location>
</feature>
<evidence type="ECO:0000313" key="4">
    <source>
        <dbReference type="EMBL" id="MBS4181628.1"/>
    </source>
</evidence>
<feature type="domain" description="DUF11" evidence="3">
    <location>
        <begin position="1453"/>
        <end position="1553"/>
    </location>
</feature>
<dbReference type="NCBIfam" id="TIGR04226">
    <property type="entry name" value="RrgB_K2N_iso_D2"/>
    <property type="match status" value="1"/>
</dbReference>
<dbReference type="Gene3D" id="2.60.40.740">
    <property type="match status" value="1"/>
</dbReference>
<dbReference type="Pfam" id="PF01345">
    <property type="entry name" value="DUF11"/>
    <property type="match status" value="12"/>
</dbReference>
<comment type="caution">
    <text evidence="4">The sequence shown here is derived from an EMBL/GenBank/DDBJ whole genome shotgun (WGS) entry which is preliminary data.</text>
</comment>
<feature type="domain" description="DUF11" evidence="3">
    <location>
        <begin position="2142"/>
        <end position="2264"/>
    </location>
</feature>